<evidence type="ECO:0000256" key="2">
    <source>
        <dbReference type="ARBA" id="ARBA00022801"/>
    </source>
</evidence>
<dbReference type="InterPro" id="IPR000407">
    <property type="entry name" value="GDA1_CD39_NTPase"/>
</dbReference>
<dbReference type="Pfam" id="PF01150">
    <property type="entry name" value="GDA1_CD39"/>
    <property type="match status" value="1"/>
</dbReference>
<proteinExistence type="inferred from homology"/>
<feature type="chain" id="PRO_5019557386" evidence="5">
    <location>
        <begin position="23"/>
        <end position="590"/>
    </location>
</feature>
<dbReference type="PANTHER" id="PTHR11782">
    <property type="entry name" value="ADENOSINE/GUANOSINE DIPHOSPHATASE"/>
    <property type="match status" value="1"/>
</dbReference>
<evidence type="ECO:0000313" key="6">
    <source>
        <dbReference type="EMBL" id="RUS74858.1"/>
    </source>
</evidence>
<dbReference type="GO" id="GO:0004382">
    <property type="term" value="F:GDP phosphatase activity"/>
    <property type="evidence" value="ECO:0007669"/>
    <property type="project" value="TreeGrafter"/>
</dbReference>
<dbReference type="GO" id="GO:0045134">
    <property type="term" value="F:UDP phosphatase activity"/>
    <property type="evidence" value="ECO:0007669"/>
    <property type="project" value="TreeGrafter"/>
</dbReference>
<evidence type="ECO:0000256" key="4">
    <source>
        <dbReference type="PIRSR" id="PIRSR600407-2"/>
    </source>
</evidence>
<dbReference type="Proteomes" id="UP000271974">
    <property type="component" value="Unassembled WGS sequence"/>
</dbReference>
<organism evidence="6 7">
    <name type="scientific">Elysia chlorotica</name>
    <name type="common">Eastern emerald elysia</name>
    <name type="synonym">Sea slug</name>
    <dbReference type="NCBI Taxonomy" id="188477"/>
    <lineage>
        <taxon>Eukaryota</taxon>
        <taxon>Metazoa</taxon>
        <taxon>Spiralia</taxon>
        <taxon>Lophotrochozoa</taxon>
        <taxon>Mollusca</taxon>
        <taxon>Gastropoda</taxon>
        <taxon>Heterobranchia</taxon>
        <taxon>Euthyneura</taxon>
        <taxon>Panpulmonata</taxon>
        <taxon>Sacoglossa</taxon>
        <taxon>Placobranchoidea</taxon>
        <taxon>Plakobranchidae</taxon>
        <taxon>Elysia</taxon>
    </lineage>
</organism>
<evidence type="ECO:0000256" key="3">
    <source>
        <dbReference type="PIRSR" id="PIRSR600407-1"/>
    </source>
</evidence>
<dbReference type="PANTHER" id="PTHR11782:SF83">
    <property type="entry name" value="GUANOSINE-DIPHOSPHATASE"/>
    <property type="match status" value="1"/>
</dbReference>
<dbReference type="GO" id="GO:0009134">
    <property type="term" value="P:nucleoside diphosphate catabolic process"/>
    <property type="evidence" value="ECO:0007669"/>
    <property type="project" value="TreeGrafter"/>
</dbReference>
<feature type="non-terminal residue" evidence="6">
    <location>
        <position position="590"/>
    </location>
</feature>
<evidence type="ECO:0000256" key="1">
    <source>
        <dbReference type="ARBA" id="ARBA00009283"/>
    </source>
</evidence>
<feature type="signal peptide" evidence="5">
    <location>
        <begin position="1"/>
        <end position="22"/>
    </location>
</feature>
<keyword evidence="2" id="KW-0378">Hydrolase</keyword>
<dbReference type="Gene3D" id="3.30.420.150">
    <property type="entry name" value="Exopolyphosphatase. Domain 2"/>
    <property type="match status" value="1"/>
</dbReference>
<sequence>MAASGRSLTLLVFCVHALFSNSIPLTDDLTTIARQVFGDNTTQSLTARNVSSDNTTENLTARNVSSDNTTENLTARNVYAENTTESLTARNVYADNTTESLTARNVYADNTTENLTARNVYADNTTESLTARKVYADNTTESLTARNVYADNTTESLTARQVLENNTVGLGNLVSIGSQVSNDTDTESVTVTARPVLADSTETSHDAGVSYGILLDAGSSSTKLKIYRWSKPESGPSVPNVTLMPLDKSQRKFKPGLAELEGLDAIRTYLANILQVAQGLVPAAKHAGTPLFVLATAGFRLLGVSSAREGMQDVEQILLNSSVHPFRFSAGGASVLSGEEEAAYAWIAANYLLGFFTGNRPDSDSVGILEMGGGSTQIAFIPRDPLMAEEFQVIIGGKRYSLYAQSYLHFGLDAIRERLEGQVVSAAGCNTSTVNQPCMLTGDSEHITACGNLTVMLQGTGSPIECKRLFDELLASAPPENCFLEPCAIGSVFQPSVEGIDFYAISSFVYSLEAAGVVGRDGTLDLRRLFYQAQQYCSKNLSEYTERDRDFASANCMQALYTNELFTKPYGFQKTTNRIKVTNKIHGNDV</sequence>
<keyword evidence="4" id="KW-0067">ATP-binding</keyword>
<keyword evidence="4" id="KW-0547">Nucleotide-binding</keyword>
<dbReference type="Gene3D" id="3.30.420.40">
    <property type="match status" value="1"/>
</dbReference>
<keyword evidence="5" id="KW-0732">Signal</keyword>
<feature type="binding site" evidence="4">
    <location>
        <begin position="373"/>
        <end position="377"/>
    </location>
    <ligand>
        <name>ATP</name>
        <dbReference type="ChEBI" id="CHEBI:30616"/>
    </ligand>
</feature>
<comment type="similarity">
    <text evidence="1">Belongs to the GDA1/CD39 NTPase family.</text>
</comment>
<feature type="active site" description="Proton acceptor" evidence="3">
    <location>
        <position position="341"/>
    </location>
</feature>
<evidence type="ECO:0000313" key="7">
    <source>
        <dbReference type="Proteomes" id="UP000271974"/>
    </source>
</evidence>
<name>A0A433SZZ7_ELYCH</name>
<protein>
    <submittedName>
        <fullName evidence="6">Uncharacterized protein</fullName>
    </submittedName>
</protein>
<accession>A0A433SZZ7</accession>
<dbReference type="CDD" id="cd24003">
    <property type="entry name" value="ASKHA_NBD_GDA1_CD39_NTPase"/>
    <property type="match status" value="1"/>
</dbReference>
<dbReference type="OrthoDB" id="6372431at2759"/>
<gene>
    <name evidence="6" type="ORF">EGW08_017382</name>
</gene>
<dbReference type="STRING" id="188477.A0A433SZZ7"/>
<dbReference type="GO" id="GO:0016020">
    <property type="term" value="C:membrane"/>
    <property type="evidence" value="ECO:0007669"/>
    <property type="project" value="TreeGrafter"/>
</dbReference>
<dbReference type="EMBL" id="RQTK01000793">
    <property type="protein sequence ID" value="RUS74858.1"/>
    <property type="molecule type" value="Genomic_DNA"/>
</dbReference>
<evidence type="ECO:0000256" key="5">
    <source>
        <dbReference type="SAM" id="SignalP"/>
    </source>
</evidence>
<dbReference type="GO" id="GO:0005524">
    <property type="term" value="F:ATP binding"/>
    <property type="evidence" value="ECO:0007669"/>
    <property type="project" value="UniProtKB-KW"/>
</dbReference>
<dbReference type="GO" id="GO:0017111">
    <property type="term" value="F:ribonucleoside triphosphate phosphatase activity"/>
    <property type="evidence" value="ECO:0007669"/>
    <property type="project" value="TreeGrafter"/>
</dbReference>
<comment type="caution">
    <text evidence="6">The sequence shown here is derived from an EMBL/GenBank/DDBJ whole genome shotgun (WGS) entry which is preliminary data.</text>
</comment>
<reference evidence="6 7" key="1">
    <citation type="submission" date="2019-01" db="EMBL/GenBank/DDBJ databases">
        <title>A draft genome assembly of the solar-powered sea slug Elysia chlorotica.</title>
        <authorList>
            <person name="Cai H."/>
            <person name="Li Q."/>
            <person name="Fang X."/>
            <person name="Li J."/>
            <person name="Curtis N.E."/>
            <person name="Altenburger A."/>
            <person name="Shibata T."/>
            <person name="Feng M."/>
            <person name="Maeda T."/>
            <person name="Schwartz J.A."/>
            <person name="Shigenobu S."/>
            <person name="Lundholm N."/>
            <person name="Nishiyama T."/>
            <person name="Yang H."/>
            <person name="Hasebe M."/>
            <person name="Li S."/>
            <person name="Pierce S.K."/>
            <person name="Wang J."/>
        </authorList>
    </citation>
    <scope>NUCLEOTIDE SEQUENCE [LARGE SCALE GENOMIC DNA]</scope>
    <source>
        <strain evidence="6">EC2010</strain>
        <tissue evidence="6">Whole organism of an adult</tissue>
    </source>
</reference>
<keyword evidence="7" id="KW-1185">Reference proteome</keyword>
<dbReference type="AlphaFoldDB" id="A0A433SZZ7"/>